<dbReference type="SUPFAM" id="SSF52833">
    <property type="entry name" value="Thioredoxin-like"/>
    <property type="match status" value="1"/>
</dbReference>
<dbReference type="InterPro" id="IPR025380">
    <property type="entry name" value="DUF4369"/>
</dbReference>
<evidence type="ECO:0000313" key="8">
    <source>
        <dbReference type="Proteomes" id="UP000316614"/>
    </source>
</evidence>
<evidence type="ECO:0000259" key="6">
    <source>
        <dbReference type="PROSITE" id="PS51352"/>
    </source>
</evidence>
<dbReference type="InterPro" id="IPR017937">
    <property type="entry name" value="Thioredoxin_CS"/>
</dbReference>
<dbReference type="GO" id="GO:0017004">
    <property type="term" value="P:cytochrome complex assembly"/>
    <property type="evidence" value="ECO:0007669"/>
    <property type="project" value="UniProtKB-KW"/>
</dbReference>
<dbReference type="GO" id="GO:0016209">
    <property type="term" value="F:antioxidant activity"/>
    <property type="evidence" value="ECO:0007669"/>
    <property type="project" value="InterPro"/>
</dbReference>
<dbReference type="EMBL" id="CP041253">
    <property type="protein sequence ID" value="QDH78648.1"/>
    <property type="molecule type" value="Genomic_DNA"/>
</dbReference>
<reference evidence="7 8" key="1">
    <citation type="submission" date="2019-06" db="EMBL/GenBank/DDBJ databases">
        <title>Echinicola alkalisoli sp. nov. isolated from saline soil.</title>
        <authorList>
            <person name="Sun J.-Q."/>
            <person name="Xu L."/>
        </authorList>
    </citation>
    <scope>NUCLEOTIDE SEQUENCE [LARGE SCALE GENOMIC DNA]</scope>
    <source>
        <strain evidence="7 8">LN3S3</strain>
    </source>
</reference>
<dbReference type="InterPro" id="IPR013766">
    <property type="entry name" value="Thioredoxin_domain"/>
</dbReference>
<evidence type="ECO:0000256" key="3">
    <source>
        <dbReference type="ARBA" id="ARBA00023157"/>
    </source>
</evidence>
<keyword evidence="8" id="KW-1185">Reference proteome</keyword>
<keyword evidence="4" id="KW-0676">Redox-active center</keyword>
<dbReference type="PANTHER" id="PTHR42852">
    <property type="entry name" value="THIOL:DISULFIDE INTERCHANGE PROTEIN DSBE"/>
    <property type="match status" value="1"/>
</dbReference>
<dbReference type="InterPro" id="IPR036249">
    <property type="entry name" value="Thioredoxin-like_sf"/>
</dbReference>
<dbReference type="PROSITE" id="PS00194">
    <property type="entry name" value="THIOREDOXIN_1"/>
    <property type="match status" value="1"/>
</dbReference>
<dbReference type="KEGG" id="echi:FKX85_06205"/>
<keyword evidence="3" id="KW-1015">Disulfide bond</keyword>
<evidence type="ECO:0000256" key="4">
    <source>
        <dbReference type="ARBA" id="ARBA00023284"/>
    </source>
</evidence>
<protein>
    <submittedName>
        <fullName evidence="7">AhpC/TSA family protein</fullName>
    </submittedName>
</protein>
<name>A0A514CFR2_9BACT</name>
<evidence type="ECO:0000256" key="1">
    <source>
        <dbReference type="ARBA" id="ARBA00004196"/>
    </source>
</evidence>
<dbReference type="InterPro" id="IPR050553">
    <property type="entry name" value="Thioredoxin_ResA/DsbE_sf"/>
</dbReference>
<gene>
    <name evidence="7" type="ORF">FKX85_06205</name>
</gene>
<comment type="subcellular location">
    <subcellularLocation>
        <location evidence="1">Cell envelope</location>
    </subcellularLocation>
</comment>
<dbReference type="GO" id="GO:0016491">
    <property type="term" value="F:oxidoreductase activity"/>
    <property type="evidence" value="ECO:0007669"/>
    <property type="project" value="InterPro"/>
</dbReference>
<keyword evidence="2" id="KW-0201">Cytochrome c-type biogenesis</keyword>
<dbReference type="RefSeq" id="WP_141613902.1">
    <property type="nucleotide sequence ID" value="NZ_CP041253.1"/>
</dbReference>
<feature type="signal peptide" evidence="5">
    <location>
        <begin position="1"/>
        <end position="20"/>
    </location>
</feature>
<feature type="domain" description="Thioredoxin" evidence="6">
    <location>
        <begin position="199"/>
        <end position="344"/>
    </location>
</feature>
<sequence>MHRVFFILILAASIISPSFAQDGGYTIDGKFDVDYEGFVYLHYDGKVDSALVQENGFSFSGKVPYVMEAYFTANTRMTNGDFYLENSEMKVLLGRTDEITFISDVKGCHTLKEMEKLGRFYEKSSEGPDFHRDLYQWVLELVKADPRSQFSGMLVAALISNEQYDLQDVNDLVTAMDTTTQVAATMREIRLTMGRRSTAWVGNALLPLRFPDDSGKVRSTTEFSGQYLLVTFWASNCGYCRKENPAMVKVYEKYHAKGLEVFGVSVDSQREQWLAAIKEDQLPWVDTLAEGGINHPDIKSLGIYFIPSNYLLDPSGIIIGVNLSPEELDRQLASIMSDISPEQSITLN</sequence>
<evidence type="ECO:0000313" key="7">
    <source>
        <dbReference type="EMBL" id="QDH78648.1"/>
    </source>
</evidence>
<dbReference type="Pfam" id="PF00578">
    <property type="entry name" value="AhpC-TSA"/>
    <property type="match status" value="1"/>
</dbReference>
<dbReference type="PROSITE" id="PS51352">
    <property type="entry name" value="THIOREDOXIN_2"/>
    <property type="match status" value="1"/>
</dbReference>
<dbReference type="CDD" id="cd02966">
    <property type="entry name" value="TlpA_like_family"/>
    <property type="match status" value="1"/>
</dbReference>
<dbReference type="InterPro" id="IPR000866">
    <property type="entry name" value="AhpC/TSA"/>
</dbReference>
<dbReference type="OrthoDB" id="6399635at2"/>
<proteinExistence type="predicted"/>
<dbReference type="Proteomes" id="UP000316614">
    <property type="component" value="Chromosome"/>
</dbReference>
<evidence type="ECO:0000256" key="5">
    <source>
        <dbReference type="SAM" id="SignalP"/>
    </source>
</evidence>
<dbReference type="AlphaFoldDB" id="A0A514CFR2"/>
<keyword evidence="5" id="KW-0732">Signal</keyword>
<organism evidence="7 8">
    <name type="scientific">Echinicola soli</name>
    <dbReference type="NCBI Taxonomy" id="2591634"/>
    <lineage>
        <taxon>Bacteria</taxon>
        <taxon>Pseudomonadati</taxon>
        <taxon>Bacteroidota</taxon>
        <taxon>Cytophagia</taxon>
        <taxon>Cytophagales</taxon>
        <taxon>Cyclobacteriaceae</taxon>
        <taxon>Echinicola</taxon>
    </lineage>
</organism>
<dbReference type="GO" id="GO:0030313">
    <property type="term" value="C:cell envelope"/>
    <property type="evidence" value="ECO:0007669"/>
    <property type="project" value="UniProtKB-SubCell"/>
</dbReference>
<evidence type="ECO:0000256" key="2">
    <source>
        <dbReference type="ARBA" id="ARBA00022748"/>
    </source>
</evidence>
<feature type="chain" id="PRO_5022018209" evidence="5">
    <location>
        <begin position="21"/>
        <end position="348"/>
    </location>
</feature>
<accession>A0A514CFR2</accession>
<dbReference type="PANTHER" id="PTHR42852:SF6">
    <property type="entry name" value="THIOL:DISULFIDE INTERCHANGE PROTEIN DSBE"/>
    <property type="match status" value="1"/>
</dbReference>
<dbReference type="Gene3D" id="3.40.30.10">
    <property type="entry name" value="Glutaredoxin"/>
    <property type="match status" value="1"/>
</dbReference>
<dbReference type="Pfam" id="PF14289">
    <property type="entry name" value="DUF4369"/>
    <property type="match status" value="1"/>
</dbReference>